<evidence type="ECO:0000256" key="3">
    <source>
        <dbReference type="ARBA" id="ARBA00022989"/>
    </source>
</evidence>
<dbReference type="GO" id="GO:0022857">
    <property type="term" value="F:transmembrane transporter activity"/>
    <property type="evidence" value="ECO:0007669"/>
    <property type="project" value="TreeGrafter"/>
</dbReference>
<reference evidence="7" key="1">
    <citation type="submission" date="2025-08" db="UniProtKB">
        <authorList>
            <consortium name="RefSeq"/>
        </authorList>
    </citation>
    <scope>IDENTIFICATION</scope>
    <source>
        <strain evidence="7">Airmid</strain>
    </source>
</reference>
<dbReference type="SUPFAM" id="SSF103473">
    <property type="entry name" value="MFS general substrate transporter"/>
    <property type="match status" value="1"/>
</dbReference>
<keyword evidence="2 5" id="KW-0812">Transmembrane</keyword>
<dbReference type="AlphaFoldDB" id="A0A6P6XLP9"/>
<evidence type="ECO:0000313" key="6">
    <source>
        <dbReference type="Proteomes" id="UP000515146"/>
    </source>
</evidence>
<evidence type="ECO:0000313" key="7">
    <source>
        <dbReference type="RefSeq" id="XP_027194415.1"/>
    </source>
</evidence>
<dbReference type="InterPro" id="IPR036259">
    <property type="entry name" value="MFS_trans_sf"/>
</dbReference>
<protein>
    <submittedName>
        <fullName evidence="7">Uncharacterized protein LOC113789117</fullName>
    </submittedName>
</protein>
<evidence type="ECO:0000256" key="5">
    <source>
        <dbReference type="SAM" id="Phobius"/>
    </source>
</evidence>
<feature type="transmembrane region" description="Helical" evidence="5">
    <location>
        <begin position="260"/>
        <end position="280"/>
    </location>
</feature>
<feature type="transmembrane region" description="Helical" evidence="5">
    <location>
        <begin position="325"/>
        <end position="347"/>
    </location>
</feature>
<sequence>MTTFLAAINRYIVVNSSSEFHAIYFTILHVLLVIAPSLGTLIGGFNIRFLDDNEQNIQLRNYNQNFFIMLGISLVSFTMILLIKVDRNESIKKTIINCDSEALISPDMNQNNIDNTNQSMIDNSHESFTVHKTEYGEIKKIIGTFFDLDNVRQTYYCFIKIRPNQAREQIYFMVFIIFLFLINMTGIDSIFLQFSEQVYQLDAQEYSIISVYIKILPTIVLLISSYILINSLHLKDGTMFALTITSGFISQVLIGTFPNLFIFLAAIFIGSLFSLASIVIKTKMAKIVATDEAGKIFSMTSTLESLSPSLGALIFSTIFASSISFYPTLCFHIAALITLISLILALFQDSYFENDDK</sequence>
<dbReference type="InParanoid" id="A0A6P6XLP9"/>
<feature type="transmembrane region" description="Helical" evidence="5">
    <location>
        <begin position="170"/>
        <end position="194"/>
    </location>
</feature>
<dbReference type="KEGG" id="dpte:113789117"/>
<dbReference type="RefSeq" id="XP_027194415.1">
    <property type="nucleotide sequence ID" value="XM_027338614.1"/>
</dbReference>
<keyword evidence="3 5" id="KW-1133">Transmembrane helix</keyword>
<feature type="transmembrane region" description="Helical" evidence="5">
    <location>
        <begin position="206"/>
        <end position="229"/>
    </location>
</feature>
<keyword evidence="4 5" id="KW-0472">Membrane</keyword>
<evidence type="ECO:0000256" key="4">
    <source>
        <dbReference type="ARBA" id="ARBA00023136"/>
    </source>
</evidence>
<comment type="subcellular location">
    <subcellularLocation>
        <location evidence="1">Membrane</location>
        <topology evidence="1">Multi-pass membrane protein</topology>
    </subcellularLocation>
</comment>
<dbReference type="GO" id="GO:0016020">
    <property type="term" value="C:membrane"/>
    <property type="evidence" value="ECO:0007669"/>
    <property type="project" value="UniProtKB-SubCell"/>
</dbReference>
<feature type="transmembrane region" description="Helical" evidence="5">
    <location>
        <begin position="21"/>
        <end position="45"/>
    </location>
</feature>
<evidence type="ECO:0000256" key="1">
    <source>
        <dbReference type="ARBA" id="ARBA00004141"/>
    </source>
</evidence>
<dbReference type="Proteomes" id="UP000515146">
    <property type="component" value="Unplaced"/>
</dbReference>
<dbReference type="OrthoDB" id="6506124at2759"/>
<keyword evidence="6" id="KW-1185">Reference proteome</keyword>
<dbReference type="PANTHER" id="PTHR23507">
    <property type="entry name" value="ZGC:174356"/>
    <property type="match status" value="1"/>
</dbReference>
<name>A0A6P6XLP9_DERPT</name>
<dbReference type="PANTHER" id="PTHR23507:SF1">
    <property type="entry name" value="FI18259P1-RELATED"/>
    <property type="match status" value="1"/>
</dbReference>
<feature type="transmembrane region" description="Helical" evidence="5">
    <location>
        <begin position="236"/>
        <end position="254"/>
    </location>
</feature>
<accession>A0A6P6XLP9</accession>
<gene>
    <name evidence="7" type="primary">LOC113789117</name>
</gene>
<feature type="transmembrane region" description="Helical" evidence="5">
    <location>
        <begin position="65"/>
        <end position="83"/>
    </location>
</feature>
<proteinExistence type="predicted"/>
<dbReference type="Gene3D" id="1.20.1250.20">
    <property type="entry name" value="MFS general substrate transporter like domains"/>
    <property type="match status" value="1"/>
</dbReference>
<organism evidence="6 7">
    <name type="scientific">Dermatophagoides pteronyssinus</name>
    <name type="common">European house dust mite</name>
    <dbReference type="NCBI Taxonomy" id="6956"/>
    <lineage>
        <taxon>Eukaryota</taxon>
        <taxon>Metazoa</taxon>
        <taxon>Ecdysozoa</taxon>
        <taxon>Arthropoda</taxon>
        <taxon>Chelicerata</taxon>
        <taxon>Arachnida</taxon>
        <taxon>Acari</taxon>
        <taxon>Acariformes</taxon>
        <taxon>Sarcoptiformes</taxon>
        <taxon>Astigmata</taxon>
        <taxon>Psoroptidia</taxon>
        <taxon>Analgoidea</taxon>
        <taxon>Pyroglyphidae</taxon>
        <taxon>Dermatophagoidinae</taxon>
        <taxon>Dermatophagoides</taxon>
    </lineage>
</organism>
<evidence type="ECO:0000256" key="2">
    <source>
        <dbReference type="ARBA" id="ARBA00022692"/>
    </source>
</evidence>